<dbReference type="AlphaFoldDB" id="A0A6J6EFB5"/>
<sequence length="237" mass="24579">MSSLGEARNELHRIAVHVVARTRIEATGRLSLRVTPGGFGTPDLGSDGRRVRVSGGHLVVESDAEGAASVRSTAIHGASLAQLAAFAGVDLTETIDVGHDTPPLGDVGVPITLDGAAAAEVTAWFADTAAVLDAVVASLSPLAAPTLPRLWPEHFDVAIEAQATAERRVNLGGSPGDGSSDEPYLYVGPWTADRPGDPDFWNAPYGAMRTRSQLAADPAGLVAAGIAFLLDGYQRLR</sequence>
<evidence type="ECO:0000313" key="1">
    <source>
        <dbReference type="EMBL" id="CAB4575042.1"/>
    </source>
</evidence>
<gene>
    <name evidence="1" type="ORF">UFOPK1493_02649</name>
</gene>
<reference evidence="1" key="1">
    <citation type="submission" date="2020-05" db="EMBL/GenBank/DDBJ databases">
        <authorList>
            <person name="Chiriac C."/>
            <person name="Salcher M."/>
            <person name="Ghai R."/>
            <person name="Kavagutti S V."/>
        </authorList>
    </citation>
    <scope>NUCLEOTIDE SEQUENCE</scope>
</reference>
<accession>A0A6J6EFB5</accession>
<dbReference type="EMBL" id="CAEZSR010000116">
    <property type="protein sequence ID" value="CAB4575042.1"/>
    <property type="molecule type" value="Genomic_DNA"/>
</dbReference>
<protein>
    <submittedName>
        <fullName evidence="1">Unannotated protein</fullName>
    </submittedName>
</protein>
<organism evidence="1">
    <name type="scientific">freshwater metagenome</name>
    <dbReference type="NCBI Taxonomy" id="449393"/>
    <lineage>
        <taxon>unclassified sequences</taxon>
        <taxon>metagenomes</taxon>
        <taxon>ecological metagenomes</taxon>
    </lineage>
</organism>
<proteinExistence type="predicted"/>
<name>A0A6J6EFB5_9ZZZZ</name>